<keyword evidence="5" id="KW-0067">ATP-binding</keyword>
<keyword evidence="9" id="KW-1185">Reference proteome</keyword>
<comment type="caution">
    <text evidence="8">The sequence shown here is derived from an EMBL/GenBank/DDBJ whole genome shotgun (WGS) entry which is preliminary data.</text>
</comment>
<gene>
    <name evidence="8" type="primary">pfkB_2</name>
    <name evidence="8" type="ORF">GCM10020369_74490</name>
</gene>
<dbReference type="SUPFAM" id="SSF53613">
    <property type="entry name" value="Ribokinase-like"/>
    <property type="match status" value="1"/>
</dbReference>
<keyword evidence="2 6" id="KW-0808">Transferase</keyword>
<evidence type="ECO:0000313" key="8">
    <source>
        <dbReference type="EMBL" id="GAA3396747.1"/>
    </source>
</evidence>
<dbReference type="PIRSF" id="PIRSF000535">
    <property type="entry name" value="1PFK/6PFK/LacC"/>
    <property type="match status" value="1"/>
</dbReference>
<evidence type="ECO:0000256" key="3">
    <source>
        <dbReference type="ARBA" id="ARBA00022741"/>
    </source>
</evidence>
<proteinExistence type="inferred from homology"/>
<keyword evidence="4" id="KW-0418">Kinase</keyword>
<evidence type="ECO:0000256" key="2">
    <source>
        <dbReference type="ARBA" id="ARBA00022679"/>
    </source>
</evidence>
<dbReference type="Pfam" id="PF00294">
    <property type="entry name" value="PfkB"/>
    <property type="match status" value="1"/>
</dbReference>
<sequence length="331" mass="32995">MLIANPNLALDRLVTLAEIVPGAVMRSRRTELSAGGKGVNVARVLRAHGVRVPLLGLLCSGDGALLAGLLAEEGADLVAVPTPGTVRQALVFREAAAGRITVVNEPGDPVPPAAWHAYLDAAAARLGPGELLTASGSLPTGVPASGYRQLVELAHRGDAVVVLDAAPGALAAALPAGPDLVAPNLEEAEAALSGASDDVRPVPDGSDVRDRACAAAQALVDAGARRAAVTAGAAGTAFATRESLDWIPTVPVTVVSAVGAGDSFVGGLALELLAREGAAHAGRDDWRAAVVRGVATATASCETPLAGGVDPARAEALRGKIEALSAKVGAR</sequence>
<dbReference type="PANTHER" id="PTHR46566:SF2">
    <property type="entry name" value="ATP-DEPENDENT 6-PHOSPHOFRUCTOKINASE ISOZYME 2"/>
    <property type="match status" value="1"/>
</dbReference>
<accession>A0ABP6T9J7</accession>
<dbReference type="Proteomes" id="UP001501676">
    <property type="component" value="Unassembled WGS sequence"/>
</dbReference>
<name>A0ABP6T9J7_9ACTN</name>
<dbReference type="PANTHER" id="PTHR46566">
    <property type="entry name" value="1-PHOSPHOFRUCTOKINASE-RELATED"/>
    <property type="match status" value="1"/>
</dbReference>
<feature type="domain" description="Carbohydrate kinase PfkB" evidence="7">
    <location>
        <begin position="21"/>
        <end position="307"/>
    </location>
</feature>
<dbReference type="EMBL" id="BAAAYN010000060">
    <property type="protein sequence ID" value="GAA3396747.1"/>
    <property type="molecule type" value="Genomic_DNA"/>
</dbReference>
<reference evidence="9" key="1">
    <citation type="journal article" date="2019" name="Int. J. Syst. Evol. Microbiol.">
        <title>The Global Catalogue of Microorganisms (GCM) 10K type strain sequencing project: providing services to taxonomists for standard genome sequencing and annotation.</title>
        <authorList>
            <consortium name="The Broad Institute Genomics Platform"/>
            <consortium name="The Broad Institute Genome Sequencing Center for Infectious Disease"/>
            <person name="Wu L."/>
            <person name="Ma J."/>
        </authorList>
    </citation>
    <scope>NUCLEOTIDE SEQUENCE [LARGE SCALE GENOMIC DNA]</scope>
    <source>
        <strain evidence="9">JCM 9458</strain>
    </source>
</reference>
<dbReference type="InterPro" id="IPR017583">
    <property type="entry name" value="Tagatose/fructose_Pkinase"/>
</dbReference>
<evidence type="ECO:0000259" key="7">
    <source>
        <dbReference type="Pfam" id="PF00294"/>
    </source>
</evidence>
<evidence type="ECO:0000256" key="1">
    <source>
        <dbReference type="ARBA" id="ARBA00010688"/>
    </source>
</evidence>
<dbReference type="Gene3D" id="3.40.1190.20">
    <property type="match status" value="1"/>
</dbReference>
<evidence type="ECO:0000256" key="5">
    <source>
        <dbReference type="ARBA" id="ARBA00022840"/>
    </source>
</evidence>
<organism evidence="8 9">
    <name type="scientific">Cryptosporangium minutisporangium</name>
    <dbReference type="NCBI Taxonomy" id="113569"/>
    <lineage>
        <taxon>Bacteria</taxon>
        <taxon>Bacillati</taxon>
        <taxon>Actinomycetota</taxon>
        <taxon>Actinomycetes</taxon>
        <taxon>Cryptosporangiales</taxon>
        <taxon>Cryptosporangiaceae</taxon>
        <taxon>Cryptosporangium</taxon>
    </lineage>
</organism>
<evidence type="ECO:0000256" key="4">
    <source>
        <dbReference type="ARBA" id="ARBA00022777"/>
    </source>
</evidence>
<dbReference type="RefSeq" id="WP_345733010.1">
    <property type="nucleotide sequence ID" value="NZ_BAAAYN010000060.1"/>
</dbReference>
<dbReference type="InterPro" id="IPR011611">
    <property type="entry name" value="PfkB_dom"/>
</dbReference>
<protein>
    <submittedName>
        <fullName evidence="8">1-phosphofructokinase</fullName>
    </submittedName>
</protein>
<evidence type="ECO:0000313" key="9">
    <source>
        <dbReference type="Proteomes" id="UP001501676"/>
    </source>
</evidence>
<dbReference type="InterPro" id="IPR029056">
    <property type="entry name" value="Ribokinase-like"/>
</dbReference>
<comment type="similarity">
    <text evidence="1">Belongs to the carbohydrate kinase PfkB family.</text>
</comment>
<evidence type="ECO:0000256" key="6">
    <source>
        <dbReference type="PIRNR" id="PIRNR000535"/>
    </source>
</evidence>
<keyword evidence="3" id="KW-0547">Nucleotide-binding</keyword>